<reference evidence="4" key="1">
    <citation type="submission" date="2022-10" db="EMBL/GenBank/DDBJ databases">
        <title>Genome assembly of Pristionchus species.</title>
        <authorList>
            <person name="Yoshida K."/>
            <person name="Sommer R.J."/>
        </authorList>
    </citation>
    <scope>NUCLEOTIDE SEQUENCE [LARGE SCALE GENOMIC DNA]</scope>
    <source>
        <strain evidence="4">RS5460</strain>
    </source>
</reference>
<dbReference type="SUPFAM" id="SSF53448">
    <property type="entry name" value="Nucleotide-diphospho-sugar transferases"/>
    <property type="match status" value="1"/>
</dbReference>
<evidence type="ECO:0000259" key="2">
    <source>
        <dbReference type="Pfam" id="PF13632"/>
    </source>
</evidence>
<dbReference type="Proteomes" id="UP001328107">
    <property type="component" value="Unassembled WGS sequence"/>
</dbReference>
<feature type="domain" description="Glycosyltransferase 2-like" evidence="2">
    <location>
        <begin position="102"/>
        <end position="306"/>
    </location>
</feature>
<dbReference type="Pfam" id="PF13632">
    <property type="entry name" value="Glyco_trans_2_3"/>
    <property type="match status" value="1"/>
</dbReference>
<sequence length="394" mass="44428">VTPKIVPVTSPFICFRVVTRGLFPRLVKSNISQNIDTCHRFGLKNFKFEVVTDNSIDIETSDLIREIVVPRSYVSKSGALFKARALQFCIEDDVNILKDSDWVVHLDEETLLTQNSVCGIVNFVADGKHDFGQGMITYASGEIVNLLTTLSDAYRVPDDCGRLRAQLSLLHKPIFGWKGSYVVTRYGAERAITWDHGPEGSICEDAYFGFIAMQAGHSFDFIEGEMLEKSPFTIMDMVRQRKRWLEGLLLTVHSRKIRILYKIPLALVMYSWALSPLTFVHAISAYFLPMPRIAVLDSTIASLLALNIYMGIFGVLLTFPRKTKKDIILLPLYCIGACLVMIFTAAIQAASVILFVFGSKKEFYIVKKDNNDGKKKARKRSRNTAKVHPIQIEV</sequence>
<dbReference type="InterPro" id="IPR001173">
    <property type="entry name" value="Glyco_trans_2-like"/>
</dbReference>
<dbReference type="InterPro" id="IPR027389">
    <property type="entry name" value="B_mannosylTrfase_Bre-3/Egh"/>
</dbReference>
<name>A0AAN5CM03_9BILA</name>
<comment type="caution">
    <text evidence="3">The sequence shown here is derived from an EMBL/GenBank/DDBJ whole genome shotgun (WGS) entry which is preliminary data.</text>
</comment>
<proteinExistence type="predicted"/>
<organism evidence="3 4">
    <name type="scientific">Pristionchus mayeri</name>
    <dbReference type="NCBI Taxonomy" id="1317129"/>
    <lineage>
        <taxon>Eukaryota</taxon>
        <taxon>Metazoa</taxon>
        <taxon>Ecdysozoa</taxon>
        <taxon>Nematoda</taxon>
        <taxon>Chromadorea</taxon>
        <taxon>Rhabditida</taxon>
        <taxon>Rhabditina</taxon>
        <taxon>Diplogasteromorpha</taxon>
        <taxon>Diplogasteroidea</taxon>
        <taxon>Neodiplogasteridae</taxon>
        <taxon>Pristionchus</taxon>
    </lineage>
</organism>
<protein>
    <recommendedName>
        <fullName evidence="2">Glycosyltransferase 2-like domain-containing protein</fullName>
    </recommendedName>
</protein>
<dbReference type="EMBL" id="BTRK01000004">
    <property type="protein sequence ID" value="GMR46892.1"/>
    <property type="molecule type" value="Genomic_DNA"/>
</dbReference>
<dbReference type="InterPro" id="IPR029044">
    <property type="entry name" value="Nucleotide-diphossugar_trans"/>
</dbReference>
<keyword evidence="1" id="KW-1133">Transmembrane helix</keyword>
<evidence type="ECO:0000313" key="4">
    <source>
        <dbReference type="Proteomes" id="UP001328107"/>
    </source>
</evidence>
<feature type="transmembrane region" description="Helical" evidence="1">
    <location>
        <begin position="265"/>
        <end position="288"/>
    </location>
</feature>
<keyword evidence="1" id="KW-0472">Membrane</keyword>
<dbReference type="GO" id="GO:0005737">
    <property type="term" value="C:cytoplasm"/>
    <property type="evidence" value="ECO:0007669"/>
    <property type="project" value="TreeGrafter"/>
</dbReference>
<evidence type="ECO:0000313" key="3">
    <source>
        <dbReference type="EMBL" id="GMR46892.1"/>
    </source>
</evidence>
<evidence type="ECO:0000256" key="1">
    <source>
        <dbReference type="SAM" id="Phobius"/>
    </source>
</evidence>
<dbReference type="GO" id="GO:0019187">
    <property type="term" value="F:beta-1,4-mannosyltransferase activity"/>
    <property type="evidence" value="ECO:0007669"/>
    <property type="project" value="InterPro"/>
</dbReference>
<gene>
    <name evidence="3" type="ORF">PMAYCL1PPCAC_17087</name>
</gene>
<feature type="transmembrane region" description="Helical" evidence="1">
    <location>
        <begin position="332"/>
        <end position="357"/>
    </location>
</feature>
<feature type="transmembrane region" description="Helical" evidence="1">
    <location>
        <begin position="300"/>
        <end position="320"/>
    </location>
</feature>
<accession>A0AAN5CM03</accession>
<feature type="non-terminal residue" evidence="3">
    <location>
        <position position="1"/>
    </location>
</feature>
<dbReference type="AlphaFoldDB" id="A0AAN5CM03"/>
<keyword evidence="4" id="KW-1185">Reference proteome</keyword>
<keyword evidence="1" id="KW-0812">Transmembrane</keyword>
<dbReference type="PANTHER" id="PTHR16779">
    <property type="entry name" value="BETA-1,4-MANNOSYLTRANSFERASE EGH"/>
    <property type="match status" value="1"/>
</dbReference>
<dbReference type="PANTHER" id="PTHR16779:SF1">
    <property type="entry name" value="BETA-1,4-MANNOSYLTRANSFERASE EGH"/>
    <property type="match status" value="1"/>
</dbReference>